<evidence type="ECO:0000256" key="3">
    <source>
        <dbReference type="ARBA" id="ARBA00022490"/>
    </source>
</evidence>
<gene>
    <name evidence="11" type="ORF">FA13DRAFT_1728134</name>
</gene>
<evidence type="ECO:0000256" key="4">
    <source>
        <dbReference type="ARBA" id="ARBA00022540"/>
    </source>
</evidence>
<evidence type="ECO:0000256" key="10">
    <source>
        <dbReference type="SAM" id="MobiDB-lite"/>
    </source>
</evidence>
<protein>
    <recommendedName>
        <fullName evidence="6">Translation initiation factor eIF2B subunit delta</fullName>
    </recommendedName>
    <alternativeName>
        <fullName evidence="7">eIF2B GDP-GTP exchange factor subunit delta</fullName>
    </alternativeName>
</protein>
<dbReference type="OrthoDB" id="10254737at2759"/>
<comment type="similarity">
    <text evidence="2 9">Belongs to the eIF-2B alpha/beta/delta subunits family.</text>
</comment>
<dbReference type="InterPro" id="IPR000649">
    <property type="entry name" value="IF-2B-related"/>
</dbReference>
<evidence type="ECO:0000256" key="2">
    <source>
        <dbReference type="ARBA" id="ARBA00007251"/>
    </source>
</evidence>
<dbReference type="InterPro" id="IPR042529">
    <property type="entry name" value="IF_2B-like_C"/>
</dbReference>
<dbReference type="PANTHER" id="PTHR10233:SF14">
    <property type="entry name" value="TRANSLATION INITIATION FACTOR EIF-2B SUBUNIT DELTA"/>
    <property type="match status" value="1"/>
</dbReference>
<organism evidence="11 12">
    <name type="scientific">Coprinellus micaceus</name>
    <name type="common">Glistening ink-cap mushroom</name>
    <name type="synonym">Coprinus micaceus</name>
    <dbReference type="NCBI Taxonomy" id="71717"/>
    <lineage>
        <taxon>Eukaryota</taxon>
        <taxon>Fungi</taxon>
        <taxon>Dikarya</taxon>
        <taxon>Basidiomycota</taxon>
        <taxon>Agaricomycotina</taxon>
        <taxon>Agaricomycetes</taxon>
        <taxon>Agaricomycetidae</taxon>
        <taxon>Agaricales</taxon>
        <taxon>Agaricineae</taxon>
        <taxon>Psathyrellaceae</taxon>
        <taxon>Coprinellus</taxon>
    </lineage>
</organism>
<dbReference type="Proteomes" id="UP000298030">
    <property type="component" value="Unassembled WGS sequence"/>
</dbReference>
<evidence type="ECO:0000256" key="5">
    <source>
        <dbReference type="ARBA" id="ARBA00022917"/>
    </source>
</evidence>
<feature type="compositionally biased region" description="Polar residues" evidence="10">
    <location>
        <begin position="7"/>
        <end position="33"/>
    </location>
</feature>
<dbReference type="InterPro" id="IPR037171">
    <property type="entry name" value="NagB/RpiA_transferase-like"/>
</dbReference>
<keyword evidence="5" id="KW-0648">Protein biosynthesis</keyword>
<comment type="subunit">
    <text evidence="8">Component of the translation initiation factor 2B (eIF2B) complex which is a heterodecamer of two sets of five different subunits: alpha, beta, gamma, delta and epsilon. Subunits alpha, beta and delta comprise a regulatory subcomplex and subunits epsilon and gamma comprise a catalytic subcomplex. Within the complex, the hexameric regulatory complex resides at the center, with the two heterodimeric catalytic subcomplexes bound on opposite sides.</text>
</comment>
<comment type="caution">
    <text evidence="11">The sequence shown here is derived from an EMBL/GenBank/DDBJ whole genome shotgun (WGS) entry which is preliminary data.</text>
</comment>
<evidence type="ECO:0000256" key="9">
    <source>
        <dbReference type="RuleBase" id="RU003814"/>
    </source>
</evidence>
<evidence type="ECO:0000256" key="6">
    <source>
        <dbReference type="ARBA" id="ARBA00044147"/>
    </source>
</evidence>
<comment type="subcellular location">
    <subcellularLocation>
        <location evidence="1">Cytoplasm</location>
        <location evidence="1">Cytosol</location>
    </subcellularLocation>
</comment>
<evidence type="ECO:0000313" key="11">
    <source>
        <dbReference type="EMBL" id="TEB35329.1"/>
    </source>
</evidence>
<keyword evidence="12" id="KW-1185">Reference proteome</keyword>
<keyword evidence="3" id="KW-0963">Cytoplasm</keyword>
<feature type="region of interest" description="Disordered" evidence="10">
    <location>
        <begin position="1"/>
        <end position="122"/>
    </location>
</feature>
<dbReference type="GO" id="GO:0005829">
    <property type="term" value="C:cytosol"/>
    <property type="evidence" value="ECO:0007669"/>
    <property type="project" value="UniProtKB-SubCell"/>
</dbReference>
<proteinExistence type="inferred from homology"/>
<evidence type="ECO:0000256" key="1">
    <source>
        <dbReference type="ARBA" id="ARBA00004514"/>
    </source>
</evidence>
<keyword evidence="4 11" id="KW-0396">Initiation factor</keyword>
<evidence type="ECO:0000313" key="12">
    <source>
        <dbReference type="Proteomes" id="UP000298030"/>
    </source>
</evidence>
<name>A0A4Y7TP84_COPMI</name>
<dbReference type="EMBL" id="QPFP01000007">
    <property type="protein sequence ID" value="TEB35329.1"/>
    <property type="molecule type" value="Genomic_DNA"/>
</dbReference>
<dbReference type="GO" id="GO:0003743">
    <property type="term" value="F:translation initiation factor activity"/>
    <property type="evidence" value="ECO:0007669"/>
    <property type="project" value="UniProtKB-KW"/>
</dbReference>
<dbReference type="AlphaFoldDB" id="A0A4Y7TP84"/>
<dbReference type="PANTHER" id="PTHR10233">
    <property type="entry name" value="TRANSLATION INITIATION FACTOR EIF-2B"/>
    <property type="match status" value="1"/>
</dbReference>
<feature type="compositionally biased region" description="Basic and acidic residues" evidence="10">
    <location>
        <begin position="34"/>
        <end position="46"/>
    </location>
</feature>
<dbReference type="STRING" id="71717.A0A4Y7TP84"/>
<dbReference type="Gene3D" id="3.40.50.10470">
    <property type="entry name" value="Translation initiation factor eif-2b, domain 2"/>
    <property type="match status" value="1"/>
</dbReference>
<accession>A0A4Y7TP84</accession>
<evidence type="ECO:0000256" key="8">
    <source>
        <dbReference type="ARBA" id="ARBA00046432"/>
    </source>
</evidence>
<sequence>MPEQESKQPTQQPANGGGVSSNRPAGQPSQKSMTKAERRELQEKQRAAKAAAKAQGGTTGSAGGSAKPKAGTGGAGGSQSQVKKAEPAKQPIGGGVSMSRGADQSGGQQGDDAGGKRGPRIFTHFGLPKPIGHTLKGDIHPAVVRLGISFSEFKICGANARCIATLTAFKNVIQDYTTPPHNTLSRHLMTHLSPQITHLVSARPMSVSMGNAIRQLKLEISNSDIDMVEQEAKDLLCRKIDDYIRDRIIMADEVIQESAGKKIKDGDVILTFARSSVVEKVLLRAHTSGKRFRVIVVDSRPLLEGKALLRSLTSGLNPIPCTYALLPALPSLLTEVTTVFLGAHSIYSNGAVYSRAGTALAAMMAKQRNVPVVVCCETYKFSEGILVDGFGKNELAPTRTVQPHGSTPTPTSEPGLEVLNPLYDLTPPTFITAVVTEVGLIPPSSISSIPLAMGKTIL</sequence>
<dbReference type="Pfam" id="PF01008">
    <property type="entry name" value="IF-2B"/>
    <property type="match status" value="1"/>
</dbReference>
<reference evidence="11 12" key="1">
    <citation type="journal article" date="2019" name="Nat. Ecol. Evol.">
        <title>Megaphylogeny resolves global patterns of mushroom evolution.</title>
        <authorList>
            <person name="Varga T."/>
            <person name="Krizsan K."/>
            <person name="Foldi C."/>
            <person name="Dima B."/>
            <person name="Sanchez-Garcia M."/>
            <person name="Sanchez-Ramirez S."/>
            <person name="Szollosi G.J."/>
            <person name="Szarkandi J.G."/>
            <person name="Papp V."/>
            <person name="Albert L."/>
            <person name="Andreopoulos W."/>
            <person name="Angelini C."/>
            <person name="Antonin V."/>
            <person name="Barry K.W."/>
            <person name="Bougher N.L."/>
            <person name="Buchanan P."/>
            <person name="Buyck B."/>
            <person name="Bense V."/>
            <person name="Catcheside P."/>
            <person name="Chovatia M."/>
            <person name="Cooper J."/>
            <person name="Damon W."/>
            <person name="Desjardin D."/>
            <person name="Finy P."/>
            <person name="Geml J."/>
            <person name="Haridas S."/>
            <person name="Hughes K."/>
            <person name="Justo A."/>
            <person name="Karasinski D."/>
            <person name="Kautmanova I."/>
            <person name="Kiss B."/>
            <person name="Kocsube S."/>
            <person name="Kotiranta H."/>
            <person name="LaButti K.M."/>
            <person name="Lechner B.E."/>
            <person name="Liimatainen K."/>
            <person name="Lipzen A."/>
            <person name="Lukacs Z."/>
            <person name="Mihaltcheva S."/>
            <person name="Morgado L.N."/>
            <person name="Niskanen T."/>
            <person name="Noordeloos M.E."/>
            <person name="Ohm R.A."/>
            <person name="Ortiz-Santana B."/>
            <person name="Ovrebo C."/>
            <person name="Racz N."/>
            <person name="Riley R."/>
            <person name="Savchenko A."/>
            <person name="Shiryaev A."/>
            <person name="Soop K."/>
            <person name="Spirin V."/>
            <person name="Szebenyi C."/>
            <person name="Tomsovsky M."/>
            <person name="Tulloss R.E."/>
            <person name="Uehling J."/>
            <person name="Grigoriev I.V."/>
            <person name="Vagvolgyi C."/>
            <person name="Papp T."/>
            <person name="Martin F.M."/>
            <person name="Miettinen O."/>
            <person name="Hibbett D.S."/>
            <person name="Nagy L.G."/>
        </authorList>
    </citation>
    <scope>NUCLEOTIDE SEQUENCE [LARGE SCALE GENOMIC DNA]</scope>
    <source>
        <strain evidence="11 12">FP101781</strain>
    </source>
</reference>
<dbReference type="SUPFAM" id="SSF100950">
    <property type="entry name" value="NagB/RpiA/CoA transferase-like"/>
    <property type="match status" value="1"/>
</dbReference>
<evidence type="ECO:0000256" key="7">
    <source>
        <dbReference type="ARBA" id="ARBA00044356"/>
    </source>
</evidence>